<name>A0A2U1LKH2_ARTAN</name>
<evidence type="ECO:0000313" key="1">
    <source>
        <dbReference type="EMBL" id="PWA49489.1"/>
    </source>
</evidence>
<sequence length="141" mass="15744">MAQFQILDHLMNLAGSSNLHDRMRVWFVQQAMEDSAFANLLFVCCQHLRRVMNKHRIMMVDMEALGDRGVAVDSLEALRKTYNRHKSVLEIMTDLLAQARSGVSEEEGNAGYNSRAQGLGARVLEAARSILGALFAVVQLP</sequence>
<protein>
    <submittedName>
        <fullName evidence="1">Uncharacterized protein</fullName>
    </submittedName>
</protein>
<keyword evidence="2" id="KW-1185">Reference proteome</keyword>
<dbReference type="Proteomes" id="UP000245207">
    <property type="component" value="Unassembled WGS sequence"/>
</dbReference>
<proteinExistence type="predicted"/>
<gene>
    <name evidence="1" type="ORF">CTI12_AA482300</name>
</gene>
<reference evidence="1 2" key="1">
    <citation type="journal article" date="2018" name="Mol. Plant">
        <title>The genome of Artemisia annua provides insight into the evolution of Asteraceae family and artemisinin biosynthesis.</title>
        <authorList>
            <person name="Shen Q."/>
            <person name="Zhang L."/>
            <person name="Liao Z."/>
            <person name="Wang S."/>
            <person name="Yan T."/>
            <person name="Shi P."/>
            <person name="Liu M."/>
            <person name="Fu X."/>
            <person name="Pan Q."/>
            <person name="Wang Y."/>
            <person name="Lv Z."/>
            <person name="Lu X."/>
            <person name="Zhang F."/>
            <person name="Jiang W."/>
            <person name="Ma Y."/>
            <person name="Chen M."/>
            <person name="Hao X."/>
            <person name="Li L."/>
            <person name="Tang Y."/>
            <person name="Lv G."/>
            <person name="Zhou Y."/>
            <person name="Sun X."/>
            <person name="Brodelius P.E."/>
            <person name="Rose J.K.C."/>
            <person name="Tang K."/>
        </authorList>
    </citation>
    <scope>NUCLEOTIDE SEQUENCE [LARGE SCALE GENOMIC DNA]</scope>
    <source>
        <strain evidence="2">cv. Huhao1</strain>
        <tissue evidence="1">Leaf</tissue>
    </source>
</reference>
<evidence type="ECO:0000313" key="2">
    <source>
        <dbReference type="Proteomes" id="UP000245207"/>
    </source>
</evidence>
<comment type="caution">
    <text evidence="1">The sequence shown here is derived from an EMBL/GenBank/DDBJ whole genome shotgun (WGS) entry which is preliminary data.</text>
</comment>
<accession>A0A2U1LKH2</accession>
<dbReference type="AlphaFoldDB" id="A0A2U1LKH2"/>
<organism evidence="1 2">
    <name type="scientific">Artemisia annua</name>
    <name type="common">Sweet wormwood</name>
    <dbReference type="NCBI Taxonomy" id="35608"/>
    <lineage>
        <taxon>Eukaryota</taxon>
        <taxon>Viridiplantae</taxon>
        <taxon>Streptophyta</taxon>
        <taxon>Embryophyta</taxon>
        <taxon>Tracheophyta</taxon>
        <taxon>Spermatophyta</taxon>
        <taxon>Magnoliopsida</taxon>
        <taxon>eudicotyledons</taxon>
        <taxon>Gunneridae</taxon>
        <taxon>Pentapetalae</taxon>
        <taxon>asterids</taxon>
        <taxon>campanulids</taxon>
        <taxon>Asterales</taxon>
        <taxon>Asteraceae</taxon>
        <taxon>Asteroideae</taxon>
        <taxon>Anthemideae</taxon>
        <taxon>Artemisiinae</taxon>
        <taxon>Artemisia</taxon>
    </lineage>
</organism>
<dbReference type="STRING" id="35608.A0A2U1LKH2"/>
<dbReference type="EMBL" id="PKPP01008904">
    <property type="protein sequence ID" value="PWA49489.1"/>
    <property type="molecule type" value="Genomic_DNA"/>
</dbReference>